<proteinExistence type="predicted"/>
<feature type="compositionally biased region" description="Basic and acidic residues" evidence="1">
    <location>
        <begin position="159"/>
        <end position="176"/>
    </location>
</feature>
<dbReference type="GeneID" id="19203624"/>
<organism evidence="2 3">
    <name type="scientific">Coniophora puteana (strain RWD-64-598)</name>
    <name type="common">Brown rot fungus</name>
    <dbReference type="NCBI Taxonomy" id="741705"/>
    <lineage>
        <taxon>Eukaryota</taxon>
        <taxon>Fungi</taxon>
        <taxon>Dikarya</taxon>
        <taxon>Basidiomycota</taxon>
        <taxon>Agaricomycotina</taxon>
        <taxon>Agaricomycetes</taxon>
        <taxon>Agaricomycetidae</taxon>
        <taxon>Boletales</taxon>
        <taxon>Coniophorineae</taxon>
        <taxon>Coniophoraceae</taxon>
        <taxon>Coniophora</taxon>
    </lineage>
</organism>
<dbReference type="Proteomes" id="UP000053558">
    <property type="component" value="Unassembled WGS sequence"/>
</dbReference>
<sequence length="194" mass="22242">MRETELLHGPQPLLAVYSLLVHVRRSLHKFMKGTLNSAATISFKNFLYISSASRTSTSLRPSKPRETPTCVSTSYINGMIKAKSQLSEMVKSLEDETGAFERFQEIIQKARSNKAASQLDKALNQFEAILEYHKRQGEEDNSLKRRMKDKKAVAKKKASRESSRKKMERPDQRELVQDLNRNRTLSPKSPTRMI</sequence>
<protein>
    <submittedName>
        <fullName evidence="2">Uncharacterized protein</fullName>
    </submittedName>
</protein>
<evidence type="ECO:0000313" key="2">
    <source>
        <dbReference type="EMBL" id="EIW77541.1"/>
    </source>
</evidence>
<feature type="compositionally biased region" description="Polar residues" evidence="1">
    <location>
        <begin position="182"/>
        <end position="194"/>
    </location>
</feature>
<keyword evidence="3" id="KW-1185">Reference proteome</keyword>
<feature type="compositionally biased region" description="Basic residues" evidence="1">
    <location>
        <begin position="144"/>
        <end position="158"/>
    </location>
</feature>
<gene>
    <name evidence="2" type="ORF">CONPUDRAFT_156760</name>
</gene>
<evidence type="ECO:0000256" key="1">
    <source>
        <dbReference type="SAM" id="MobiDB-lite"/>
    </source>
</evidence>
<reference evidence="3" key="1">
    <citation type="journal article" date="2012" name="Science">
        <title>The Paleozoic origin of enzymatic lignin decomposition reconstructed from 31 fungal genomes.</title>
        <authorList>
            <person name="Floudas D."/>
            <person name="Binder M."/>
            <person name="Riley R."/>
            <person name="Barry K."/>
            <person name="Blanchette R.A."/>
            <person name="Henrissat B."/>
            <person name="Martinez A.T."/>
            <person name="Otillar R."/>
            <person name="Spatafora J.W."/>
            <person name="Yadav J.S."/>
            <person name="Aerts A."/>
            <person name="Benoit I."/>
            <person name="Boyd A."/>
            <person name="Carlson A."/>
            <person name="Copeland A."/>
            <person name="Coutinho P.M."/>
            <person name="de Vries R.P."/>
            <person name="Ferreira P."/>
            <person name="Findley K."/>
            <person name="Foster B."/>
            <person name="Gaskell J."/>
            <person name="Glotzer D."/>
            <person name="Gorecki P."/>
            <person name="Heitman J."/>
            <person name="Hesse C."/>
            <person name="Hori C."/>
            <person name="Igarashi K."/>
            <person name="Jurgens J.A."/>
            <person name="Kallen N."/>
            <person name="Kersten P."/>
            <person name="Kohler A."/>
            <person name="Kuees U."/>
            <person name="Kumar T.K.A."/>
            <person name="Kuo A."/>
            <person name="LaButti K."/>
            <person name="Larrondo L.F."/>
            <person name="Lindquist E."/>
            <person name="Ling A."/>
            <person name="Lombard V."/>
            <person name="Lucas S."/>
            <person name="Lundell T."/>
            <person name="Martin R."/>
            <person name="McLaughlin D.J."/>
            <person name="Morgenstern I."/>
            <person name="Morin E."/>
            <person name="Murat C."/>
            <person name="Nagy L.G."/>
            <person name="Nolan M."/>
            <person name="Ohm R.A."/>
            <person name="Patyshakuliyeva A."/>
            <person name="Rokas A."/>
            <person name="Ruiz-Duenas F.J."/>
            <person name="Sabat G."/>
            <person name="Salamov A."/>
            <person name="Samejima M."/>
            <person name="Schmutz J."/>
            <person name="Slot J.C."/>
            <person name="St John F."/>
            <person name="Stenlid J."/>
            <person name="Sun H."/>
            <person name="Sun S."/>
            <person name="Syed K."/>
            <person name="Tsang A."/>
            <person name="Wiebenga A."/>
            <person name="Young D."/>
            <person name="Pisabarro A."/>
            <person name="Eastwood D.C."/>
            <person name="Martin F."/>
            <person name="Cullen D."/>
            <person name="Grigoriev I.V."/>
            <person name="Hibbett D.S."/>
        </authorList>
    </citation>
    <scope>NUCLEOTIDE SEQUENCE [LARGE SCALE GENOMIC DNA]</scope>
    <source>
        <strain evidence="3">RWD-64-598 SS2</strain>
    </source>
</reference>
<dbReference type="EMBL" id="JH711583">
    <property type="protein sequence ID" value="EIW77541.1"/>
    <property type="molecule type" value="Genomic_DNA"/>
</dbReference>
<accession>A0A5M3MG16</accession>
<dbReference type="AlphaFoldDB" id="A0A5M3MG16"/>
<dbReference type="KEGG" id="cput:CONPUDRAFT_156760"/>
<dbReference type="RefSeq" id="XP_007771966.1">
    <property type="nucleotide sequence ID" value="XM_007773776.1"/>
</dbReference>
<dbReference type="OrthoDB" id="436262at2759"/>
<name>A0A5M3MG16_CONPW</name>
<comment type="caution">
    <text evidence="2">The sequence shown here is derived from an EMBL/GenBank/DDBJ whole genome shotgun (WGS) entry which is preliminary data.</text>
</comment>
<feature type="region of interest" description="Disordered" evidence="1">
    <location>
        <begin position="137"/>
        <end position="194"/>
    </location>
</feature>
<evidence type="ECO:0000313" key="3">
    <source>
        <dbReference type="Proteomes" id="UP000053558"/>
    </source>
</evidence>